<evidence type="ECO:0000313" key="2">
    <source>
        <dbReference type="Proteomes" id="UP001057402"/>
    </source>
</evidence>
<comment type="caution">
    <text evidence="1">The sequence shown here is derived from an EMBL/GenBank/DDBJ whole genome shotgun (WGS) entry which is preliminary data.</text>
</comment>
<evidence type="ECO:0000313" key="1">
    <source>
        <dbReference type="EMBL" id="KAI4366808.1"/>
    </source>
</evidence>
<protein>
    <submittedName>
        <fullName evidence="1">Uncharacterized protein</fullName>
    </submittedName>
</protein>
<name>A0ACB9QJ89_9MYRT</name>
<gene>
    <name evidence="1" type="ORF">MLD38_022632</name>
</gene>
<proteinExistence type="predicted"/>
<sequence>MDCQAIPGRRTRRRRPILWRIPAIRPQSLPERQSQPIIDITTKIPGSLIIPSRTTATIPRTIPSIAGNEGLAVAEAAVSVRVEVVEVSGDAGGLHVTMVRLELWMVIGGRQ</sequence>
<reference evidence="2" key="1">
    <citation type="journal article" date="2023" name="Front. Plant Sci.">
        <title>Chromosomal-level genome assembly of Melastoma candidum provides insights into trichome evolution.</title>
        <authorList>
            <person name="Zhong Y."/>
            <person name="Wu W."/>
            <person name="Sun C."/>
            <person name="Zou P."/>
            <person name="Liu Y."/>
            <person name="Dai S."/>
            <person name="Zhou R."/>
        </authorList>
    </citation>
    <scope>NUCLEOTIDE SEQUENCE [LARGE SCALE GENOMIC DNA]</scope>
</reference>
<accession>A0ACB9QJ89</accession>
<dbReference type="Proteomes" id="UP001057402">
    <property type="component" value="Chromosome 6"/>
</dbReference>
<keyword evidence="2" id="KW-1185">Reference proteome</keyword>
<dbReference type="EMBL" id="CM042885">
    <property type="protein sequence ID" value="KAI4366808.1"/>
    <property type="molecule type" value="Genomic_DNA"/>
</dbReference>
<organism evidence="1 2">
    <name type="scientific">Melastoma candidum</name>
    <dbReference type="NCBI Taxonomy" id="119954"/>
    <lineage>
        <taxon>Eukaryota</taxon>
        <taxon>Viridiplantae</taxon>
        <taxon>Streptophyta</taxon>
        <taxon>Embryophyta</taxon>
        <taxon>Tracheophyta</taxon>
        <taxon>Spermatophyta</taxon>
        <taxon>Magnoliopsida</taxon>
        <taxon>eudicotyledons</taxon>
        <taxon>Gunneridae</taxon>
        <taxon>Pentapetalae</taxon>
        <taxon>rosids</taxon>
        <taxon>malvids</taxon>
        <taxon>Myrtales</taxon>
        <taxon>Melastomataceae</taxon>
        <taxon>Melastomatoideae</taxon>
        <taxon>Melastomateae</taxon>
        <taxon>Melastoma</taxon>
    </lineage>
</organism>